<comment type="caution">
    <text evidence="6">The sequence shown here is derived from an EMBL/GenBank/DDBJ whole genome shotgun (WGS) entry which is preliminary data.</text>
</comment>
<proteinExistence type="predicted"/>
<feature type="region of interest" description="Disordered" evidence="3">
    <location>
        <begin position="186"/>
        <end position="222"/>
    </location>
</feature>
<gene>
    <name evidence="6" type="ORF">JF888_03580</name>
</gene>
<dbReference type="RefSeq" id="WP_338176669.1">
    <property type="nucleotide sequence ID" value="NZ_JAEKNQ010000019.1"/>
</dbReference>
<organism evidence="6 7">
    <name type="scientific">Candidatus Dormiibacter inghamiae</name>
    <dbReference type="NCBI Taxonomy" id="3127013"/>
    <lineage>
        <taxon>Bacteria</taxon>
        <taxon>Bacillati</taxon>
        <taxon>Candidatus Dormiibacterota</taxon>
        <taxon>Candidatus Dormibacteria</taxon>
        <taxon>Candidatus Dormibacterales</taxon>
        <taxon>Candidatus Dormibacteraceae</taxon>
        <taxon>Candidatus Dormiibacter</taxon>
    </lineage>
</organism>
<dbReference type="InterPro" id="IPR007921">
    <property type="entry name" value="CHAP_dom"/>
</dbReference>
<evidence type="ECO:0000256" key="3">
    <source>
        <dbReference type="SAM" id="MobiDB-lite"/>
    </source>
</evidence>
<reference evidence="6 7" key="1">
    <citation type="submission" date="2020-10" db="EMBL/GenBank/DDBJ databases">
        <title>Ca. Dormibacterota MAGs.</title>
        <authorList>
            <person name="Montgomery K."/>
        </authorList>
    </citation>
    <scope>NUCLEOTIDE SEQUENCE [LARGE SCALE GENOMIC DNA]</scope>
    <source>
        <strain evidence="6">SC8811_S16_3</strain>
    </source>
</reference>
<name>A0A934KBA9_9BACT</name>
<dbReference type="PROSITE" id="PS51782">
    <property type="entry name" value="LYSM"/>
    <property type="match status" value="1"/>
</dbReference>
<feature type="domain" description="Peptidase C51" evidence="4">
    <location>
        <begin position="210"/>
        <end position="327"/>
    </location>
</feature>
<dbReference type="PROSITE" id="PS50911">
    <property type="entry name" value="CHAP"/>
    <property type="match status" value="1"/>
</dbReference>
<keyword evidence="1" id="KW-0732">Signal</keyword>
<sequence>MLVVALVLSGYASLDHSVTAGVNLRLGAVNAEGLVSGQGGSSGSIALGRAGTIVKPAALPSGAVVSHSAQAYQVAEGENLQAVADRFHLTVESIRWSNYATLKSLATEVSAGQSLVVPPVNGVALTAQAGDTPHSLAAAYHADTNVVLDFNYIRGSADAQLAAGSSLVIPGGRGPDFDRPAATAQAFTPTRPTSGSAPAAPARPASSSAPAATGPAPAASNWSPTSGNRFAYGYCTWYVYNRKPVPWLGNAREWFGQAQASGWRTGQTPAPGAIMVTAESGWGHVAYVESVAPDGSWTVSEMNYKGWNIVSGRTIHPGGVPLIGFIYGP</sequence>
<evidence type="ECO:0000259" key="5">
    <source>
        <dbReference type="PROSITE" id="PS51782"/>
    </source>
</evidence>
<feature type="compositionally biased region" description="Low complexity" evidence="3">
    <location>
        <begin position="188"/>
        <end position="220"/>
    </location>
</feature>
<keyword evidence="2" id="KW-0378">Hydrolase</keyword>
<evidence type="ECO:0000256" key="1">
    <source>
        <dbReference type="ARBA" id="ARBA00022729"/>
    </source>
</evidence>
<evidence type="ECO:0000259" key="4">
    <source>
        <dbReference type="PROSITE" id="PS50911"/>
    </source>
</evidence>
<dbReference type="Proteomes" id="UP000620075">
    <property type="component" value="Unassembled WGS sequence"/>
</dbReference>
<dbReference type="Pfam" id="PF05257">
    <property type="entry name" value="CHAP"/>
    <property type="match status" value="1"/>
</dbReference>
<dbReference type="Gene3D" id="3.10.350.10">
    <property type="entry name" value="LysM domain"/>
    <property type="match status" value="1"/>
</dbReference>
<evidence type="ECO:0000313" key="6">
    <source>
        <dbReference type="EMBL" id="MBJ7602264.1"/>
    </source>
</evidence>
<feature type="domain" description="LysM" evidence="5">
    <location>
        <begin position="70"/>
        <end position="117"/>
    </location>
</feature>
<dbReference type="InterPro" id="IPR036779">
    <property type="entry name" value="LysM_dom_sf"/>
</dbReference>
<dbReference type="Pfam" id="PF01476">
    <property type="entry name" value="LysM"/>
    <property type="match status" value="1"/>
</dbReference>
<dbReference type="GO" id="GO:0016787">
    <property type="term" value="F:hydrolase activity"/>
    <property type="evidence" value="ECO:0007669"/>
    <property type="project" value="UniProtKB-KW"/>
</dbReference>
<evidence type="ECO:0000313" key="7">
    <source>
        <dbReference type="Proteomes" id="UP000620075"/>
    </source>
</evidence>
<dbReference type="EMBL" id="JAEKNQ010000019">
    <property type="protein sequence ID" value="MBJ7602264.1"/>
    <property type="molecule type" value="Genomic_DNA"/>
</dbReference>
<dbReference type="InterPro" id="IPR038765">
    <property type="entry name" value="Papain-like_cys_pep_sf"/>
</dbReference>
<accession>A0A934KBA9</accession>
<evidence type="ECO:0000256" key="2">
    <source>
        <dbReference type="ARBA" id="ARBA00022801"/>
    </source>
</evidence>
<dbReference type="SUPFAM" id="SSF54001">
    <property type="entry name" value="Cysteine proteinases"/>
    <property type="match status" value="1"/>
</dbReference>
<dbReference type="AlphaFoldDB" id="A0A934KBA9"/>
<dbReference type="InterPro" id="IPR018392">
    <property type="entry name" value="LysM"/>
</dbReference>
<dbReference type="SMART" id="SM00257">
    <property type="entry name" value="LysM"/>
    <property type="match status" value="2"/>
</dbReference>
<protein>
    <submittedName>
        <fullName evidence="6">CHAP domain-containing protein</fullName>
    </submittedName>
</protein>
<dbReference type="Gene3D" id="3.90.1720.10">
    <property type="entry name" value="endopeptidase domain like (from Nostoc punctiforme)"/>
    <property type="match status" value="1"/>
</dbReference>